<keyword evidence="7" id="KW-1185">Reference proteome</keyword>
<dbReference type="EMBL" id="SLUB01000115">
    <property type="protein sequence ID" value="THE08872.1"/>
    <property type="molecule type" value="Genomic_DNA"/>
</dbReference>
<dbReference type="AlphaFoldDB" id="A0A4S3PJU7"/>
<dbReference type="HAMAP" id="MF_00745">
    <property type="entry name" value="SprT_like"/>
    <property type="match status" value="1"/>
</dbReference>
<dbReference type="InterPro" id="IPR035240">
    <property type="entry name" value="SprT_Zn_ribbon"/>
</dbReference>
<comment type="caution">
    <text evidence="6">The sequence shown here is derived from an EMBL/GenBank/DDBJ whole genome shotgun (WGS) entry which is preliminary data.</text>
</comment>
<reference evidence="6 7" key="1">
    <citation type="journal article" date="2019" name="Indoor Air">
        <title>Impacts of indoor surface finishes on bacterial viability.</title>
        <authorList>
            <person name="Hu J."/>
            <person name="Maamar S.B."/>
            <person name="Glawe A.J."/>
            <person name="Gottel N."/>
            <person name="Gilbert J.A."/>
            <person name="Hartmann E.M."/>
        </authorList>
    </citation>
    <scope>NUCLEOTIDE SEQUENCE [LARGE SCALE GENOMIC DNA]</scope>
    <source>
        <strain evidence="6 7">AF060A6</strain>
    </source>
</reference>
<comment type="cofactor">
    <cofactor evidence="4">
        <name>Zn(2+)</name>
        <dbReference type="ChEBI" id="CHEBI:29105"/>
    </cofactor>
    <text evidence="4">Binds 1 zinc ion.</text>
</comment>
<feature type="active site" evidence="4">
    <location>
        <position position="68"/>
    </location>
</feature>
<feature type="binding site" evidence="4">
    <location>
        <position position="67"/>
    </location>
    <ligand>
        <name>Zn(2+)</name>
        <dbReference type="ChEBI" id="CHEBI:29105"/>
    </ligand>
</feature>
<evidence type="ECO:0000259" key="5">
    <source>
        <dbReference type="SMART" id="SM00731"/>
    </source>
</evidence>
<name>A0A4S3PJU7_9BACI</name>
<accession>A0A4S3PJU7</accession>
<comment type="similarity">
    <text evidence="4">Belongs to the SprT family.</text>
</comment>
<dbReference type="InterPro" id="IPR006640">
    <property type="entry name" value="SprT-like_domain"/>
</dbReference>
<dbReference type="Pfam" id="PF17283">
    <property type="entry name" value="Zn_ribbon_SprT"/>
    <property type="match status" value="1"/>
</dbReference>
<dbReference type="NCBIfam" id="NF003339">
    <property type="entry name" value="PRK04351.1"/>
    <property type="match status" value="1"/>
</dbReference>
<dbReference type="RefSeq" id="WP_136382004.1">
    <property type="nucleotide sequence ID" value="NZ_SLUB01000115.1"/>
</dbReference>
<keyword evidence="3 4" id="KW-0862">Zinc</keyword>
<dbReference type="SMART" id="SM00731">
    <property type="entry name" value="SprT"/>
    <property type="match status" value="1"/>
</dbReference>
<dbReference type="GO" id="GO:0005737">
    <property type="term" value="C:cytoplasm"/>
    <property type="evidence" value="ECO:0007669"/>
    <property type="project" value="UniProtKB-SubCell"/>
</dbReference>
<evidence type="ECO:0000313" key="6">
    <source>
        <dbReference type="EMBL" id="THE08872.1"/>
    </source>
</evidence>
<evidence type="ECO:0000256" key="3">
    <source>
        <dbReference type="ARBA" id="ARBA00022833"/>
    </source>
</evidence>
<dbReference type="STRING" id="1033734.GCA_000285535_04313"/>
<comment type="subcellular location">
    <subcellularLocation>
        <location evidence="4">Cytoplasm</location>
    </subcellularLocation>
</comment>
<evidence type="ECO:0000256" key="1">
    <source>
        <dbReference type="ARBA" id="ARBA00022490"/>
    </source>
</evidence>
<organism evidence="6 7">
    <name type="scientific">Bacillus timonensis</name>
    <dbReference type="NCBI Taxonomy" id="1033734"/>
    <lineage>
        <taxon>Bacteria</taxon>
        <taxon>Bacillati</taxon>
        <taxon>Bacillota</taxon>
        <taxon>Bacilli</taxon>
        <taxon>Bacillales</taxon>
        <taxon>Bacillaceae</taxon>
        <taxon>Bacillus</taxon>
    </lineage>
</organism>
<dbReference type="GO" id="GO:0008270">
    <property type="term" value="F:zinc ion binding"/>
    <property type="evidence" value="ECO:0007669"/>
    <property type="project" value="UniProtKB-UniRule"/>
</dbReference>
<feature type="binding site" evidence="4">
    <location>
        <position position="71"/>
    </location>
    <ligand>
        <name>Zn(2+)</name>
        <dbReference type="ChEBI" id="CHEBI:29105"/>
    </ligand>
</feature>
<feature type="domain" description="SprT-like" evidence="5">
    <location>
        <begin position="4"/>
        <end position="150"/>
    </location>
</feature>
<dbReference type="OrthoDB" id="9799909at2"/>
<protein>
    <recommendedName>
        <fullName evidence="4">Protein SprT-like</fullName>
    </recommendedName>
</protein>
<evidence type="ECO:0000256" key="2">
    <source>
        <dbReference type="ARBA" id="ARBA00022723"/>
    </source>
</evidence>
<keyword evidence="2 4" id="KW-0479">Metal-binding</keyword>
<gene>
    <name evidence="6" type="ORF">E1I69_23895</name>
</gene>
<dbReference type="GO" id="GO:0006950">
    <property type="term" value="P:response to stress"/>
    <property type="evidence" value="ECO:0007669"/>
    <property type="project" value="UniProtKB-ARBA"/>
</dbReference>
<evidence type="ECO:0000256" key="4">
    <source>
        <dbReference type="HAMAP-Rule" id="MF_00745"/>
    </source>
</evidence>
<evidence type="ECO:0000313" key="7">
    <source>
        <dbReference type="Proteomes" id="UP000306477"/>
    </source>
</evidence>
<proteinExistence type="inferred from homology"/>
<dbReference type="Proteomes" id="UP000306477">
    <property type="component" value="Unassembled WGS sequence"/>
</dbReference>
<dbReference type="Pfam" id="PF10263">
    <property type="entry name" value="SprT-like"/>
    <property type="match status" value="1"/>
</dbReference>
<sequence length="153" mass="18028">MEQFELQKIVEEVSLEFFGKPFLHKAIFNNRLQTTGGRYLLKSHNIELNPKYYQERGIDELVGIIKHELCHYHLHLEGKGYQHRDRDFRNLLKAVDAPRFCKPLETVKKRKASKQYLYTCNSCGLGYVRKRKIDTSRYVCGKCAGKLIEAKKY</sequence>
<keyword evidence="1 4" id="KW-0963">Cytoplasm</keyword>
<dbReference type="InterPro" id="IPR023524">
    <property type="entry name" value="Uncharacterised_SprT-like"/>
</dbReference>